<protein>
    <recommendedName>
        <fullName evidence="4">MFS transporter</fullName>
    </recommendedName>
</protein>
<evidence type="ECO:0008006" key="4">
    <source>
        <dbReference type="Google" id="ProtNLM"/>
    </source>
</evidence>
<evidence type="ECO:0000313" key="2">
    <source>
        <dbReference type="EMBL" id="MFD0804019.1"/>
    </source>
</evidence>
<name>A0ABW3BMK1_9ACTN</name>
<organism evidence="2 3">
    <name type="scientific">Streptomonospora algeriensis</name>
    <dbReference type="NCBI Taxonomy" id="995084"/>
    <lineage>
        <taxon>Bacteria</taxon>
        <taxon>Bacillati</taxon>
        <taxon>Actinomycetota</taxon>
        <taxon>Actinomycetes</taxon>
        <taxon>Streptosporangiales</taxon>
        <taxon>Nocardiopsidaceae</taxon>
        <taxon>Streptomonospora</taxon>
    </lineage>
</organism>
<keyword evidence="1" id="KW-1133">Transmembrane helix</keyword>
<feature type="transmembrane region" description="Helical" evidence="1">
    <location>
        <begin position="62"/>
        <end position="84"/>
    </location>
</feature>
<keyword evidence="3" id="KW-1185">Reference proteome</keyword>
<keyword evidence="1" id="KW-0472">Membrane</keyword>
<dbReference type="Proteomes" id="UP001596956">
    <property type="component" value="Unassembled WGS sequence"/>
</dbReference>
<keyword evidence="1" id="KW-0812">Transmembrane</keyword>
<evidence type="ECO:0000256" key="1">
    <source>
        <dbReference type="SAM" id="Phobius"/>
    </source>
</evidence>
<comment type="caution">
    <text evidence="2">The sequence shown here is derived from an EMBL/GenBank/DDBJ whole genome shotgun (WGS) entry which is preliminary data.</text>
</comment>
<feature type="transmembrane region" description="Helical" evidence="1">
    <location>
        <begin position="91"/>
        <end position="109"/>
    </location>
</feature>
<reference evidence="3" key="1">
    <citation type="journal article" date="2019" name="Int. J. Syst. Evol. Microbiol.">
        <title>The Global Catalogue of Microorganisms (GCM) 10K type strain sequencing project: providing services to taxonomists for standard genome sequencing and annotation.</title>
        <authorList>
            <consortium name="The Broad Institute Genomics Platform"/>
            <consortium name="The Broad Institute Genome Sequencing Center for Infectious Disease"/>
            <person name="Wu L."/>
            <person name="Ma J."/>
        </authorList>
    </citation>
    <scope>NUCLEOTIDE SEQUENCE [LARGE SCALE GENOMIC DNA]</scope>
    <source>
        <strain evidence="3">CCUG 63369</strain>
    </source>
</reference>
<sequence length="127" mass="13016">GSGISRTPLVLDDRRRWPAAVWTALASVWALGSPVFFVLFTAEGFALMRQESGGAAASMAVAAWYLLGLVVCALAAPLTGAVWAALLRRKVAAVLFTLALVLSGAALFSQETPVGIAATIGNGITSG</sequence>
<proteinExistence type="predicted"/>
<feature type="non-terminal residue" evidence="2">
    <location>
        <position position="1"/>
    </location>
</feature>
<gene>
    <name evidence="2" type="ORF">ACFQZU_22260</name>
</gene>
<feature type="transmembrane region" description="Helical" evidence="1">
    <location>
        <begin position="21"/>
        <end position="42"/>
    </location>
</feature>
<evidence type="ECO:0000313" key="3">
    <source>
        <dbReference type="Proteomes" id="UP001596956"/>
    </source>
</evidence>
<dbReference type="EMBL" id="JBHTHR010001288">
    <property type="protein sequence ID" value="MFD0804019.1"/>
    <property type="molecule type" value="Genomic_DNA"/>
</dbReference>
<accession>A0ABW3BMK1</accession>